<dbReference type="Gene3D" id="3.90.480.20">
    <property type="match status" value="1"/>
</dbReference>
<evidence type="ECO:0000259" key="9">
    <source>
        <dbReference type="Pfam" id="PF03460"/>
    </source>
</evidence>
<dbReference type="Pfam" id="PF01077">
    <property type="entry name" value="NIR_SIR"/>
    <property type="match status" value="1"/>
</dbReference>
<dbReference type="Pfam" id="PF03460">
    <property type="entry name" value="NIR_SIR_ferr"/>
    <property type="match status" value="1"/>
</dbReference>
<feature type="domain" description="Nitrite/sulphite reductase 4Fe-4S" evidence="8">
    <location>
        <begin position="176"/>
        <end position="269"/>
    </location>
</feature>
<keyword evidence="5" id="KW-0560">Oxidoreductase</keyword>
<dbReference type="InterPro" id="IPR045854">
    <property type="entry name" value="NO2/SO3_Rdtase_4Fe4S_sf"/>
</dbReference>
<evidence type="ECO:0000313" key="10">
    <source>
        <dbReference type="EMBL" id="ETJ21181.1"/>
    </source>
</evidence>
<dbReference type="PANTHER" id="PTHR11493">
    <property type="entry name" value="SULFITE REDUCTASE [NADPH] SUBUNIT BETA-RELATED"/>
    <property type="match status" value="1"/>
</dbReference>
<dbReference type="Gene3D" id="3.30.413.10">
    <property type="entry name" value="Sulfite Reductase Hemoprotein, domain 1"/>
    <property type="match status" value="1"/>
</dbReference>
<keyword evidence="6" id="KW-0408">Iron</keyword>
<dbReference type="SUPFAM" id="SSF56014">
    <property type="entry name" value="Nitrite and sulphite reductase 4Fe-4S domain-like"/>
    <property type="match status" value="1"/>
</dbReference>
<evidence type="ECO:0000256" key="5">
    <source>
        <dbReference type="ARBA" id="ARBA00023002"/>
    </source>
</evidence>
<comment type="caution">
    <text evidence="10">The sequence shown here is derived from an EMBL/GenBank/DDBJ whole genome shotgun (WGS) entry which is preliminary data.</text>
</comment>
<gene>
    <name evidence="10" type="ORF">Q604_UNBC18348G0016</name>
</gene>
<dbReference type="InterPro" id="IPR006067">
    <property type="entry name" value="NO2/SO3_Rdtase_4Fe4S_dom"/>
</dbReference>
<dbReference type="AlphaFoldDB" id="W1WTE7"/>
<dbReference type="GO" id="GO:0050311">
    <property type="term" value="F:sulfite reductase (ferredoxin) activity"/>
    <property type="evidence" value="ECO:0007669"/>
    <property type="project" value="TreeGrafter"/>
</dbReference>
<dbReference type="SUPFAM" id="SSF55124">
    <property type="entry name" value="Nitrite/Sulfite reductase N-terminal domain-like"/>
    <property type="match status" value="1"/>
</dbReference>
<proteinExistence type="predicted"/>
<keyword evidence="3" id="KW-0004">4Fe-4S</keyword>
<dbReference type="GO" id="GO:0016002">
    <property type="term" value="F:sulfite reductase activity"/>
    <property type="evidence" value="ECO:0007669"/>
    <property type="project" value="TreeGrafter"/>
</dbReference>
<organism evidence="10">
    <name type="scientific">human gut metagenome</name>
    <dbReference type="NCBI Taxonomy" id="408170"/>
    <lineage>
        <taxon>unclassified sequences</taxon>
        <taxon>metagenomes</taxon>
        <taxon>organismal metagenomes</taxon>
    </lineage>
</organism>
<accession>W1WTE7</accession>
<evidence type="ECO:0000256" key="1">
    <source>
        <dbReference type="ARBA" id="ARBA00001929"/>
    </source>
</evidence>
<evidence type="ECO:0000256" key="6">
    <source>
        <dbReference type="ARBA" id="ARBA00023004"/>
    </source>
</evidence>
<evidence type="ECO:0000259" key="8">
    <source>
        <dbReference type="Pfam" id="PF01077"/>
    </source>
</evidence>
<name>W1WTE7_9ZZZZ</name>
<reference evidence="10" key="1">
    <citation type="submission" date="2013-12" db="EMBL/GenBank/DDBJ databases">
        <title>A Varibaculum cambriense genome reconstructed from a premature infant gut community with otherwise low bacterial novelty that shifts toward anaerobic metabolism during the third week of life.</title>
        <authorList>
            <person name="Brown C.T."/>
            <person name="Sharon I."/>
            <person name="Thomas B.C."/>
            <person name="Castelle C.J."/>
            <person name="Morowitz M.J."/>
            <person name="Banfield J.F."/>
        </authorList>
    </citation>
    <scope>NUCLEOTIDE SEQUENCE</scope>
</reference>
<keyword evidence="7" id="KW-0411">Iron-sulfur</keyword>
<feature type="domain" description="Nitrite/Sulfite reductase ferredoxin-like" evidence="9">
    <location>
        <begin position="79"/>
        <end position="137"/>
    </location>
</feature>
<dbReference type="InterPro" id="IPR005117">
    <property type="entry name" value="NiRdtase/SiRdtase_haem-b_fer"/>
</dbReference>
<dbReference type="GO" id="GO:0020037">
    <property type="term" value="F:heme binding"/>
    <property type="evidence" value="ECO:0007669"/>
    <property type="project" value="InterPro"/>
</dbReference>
<comment type="cofactor">
    <cofactor evidence="1">
        <name>siroheme</name>
        <dbReference type="ChEBI" id="CHEBI:60052"/>
    </cofactor>
</comment>
<evidence type="ECO:0000256" key="4">
    <source>
        <dbReference type="ARBA" id="ARBA00022723"/>
    </source>
</evidence>
<dbReference type="EMBL" id="AZMM01018348">
    <property type="protein sequence ID" value="ETJ21181.1"/>
    <property type="molecule type" value="Genomic_DNA"/>
</dbReference>
<dbReference type="GO" id="GO:0046872">
    <property type="term" value="F:metal ion binding"/>
    <property type="evidence" value="ECO:0007669"/>
    <property type="project" value="UniProtKB-KW"/>
</dbReference>
<evidence type="ECO:0000256" key="3">
    <source>
        <dbReference type="ARBA" id="ARBA00022485"/>
    </source>
</evidence>
<dbReference type="GO" id="GO:0009337">
    <property type="term" value="C:sulfite reductase complex (NADPH)"/>
    <property type="evidence" value="ECO:0007669"/>
    <property type="project" value="TreeGrafter"/>
</dbReference>
<dbReference type="InterPro" id="IPR045169">
    <property type="entry name" value="NO2/SO3_Rdtase_4Fe4S_prot"/>
</dbReference>
<protein>
    <submittedName>
        <fullName evidence="10">Sulfite reductase [NADPH] hemoprotein beta-component</fullName>
    </submittedName>
</protein>
<keyword evidence="4" id="KW-0479">Metal-binding</keyword>
<dbReference type="InterPro" id="IPR036136">
    <property type="entry name" value="Nit/Sulf_reduc_fer-like_dom_sf"/>
</dbReference>
<dbReference type="PANTHER" id="PTHR11493:SF47">
    <property type="entry name" value="SULFITE REDUCTASE [NADPH] SUBUNIT BETA"/>
    <property type="match status" value="1"/>
</dbReference>
<comment type="cofactor">
    <cofactor evidence="2">
        <name>[4Fe-4S] cluster</name>
        <dbReference type="ChEBI" id="CHEBI:49883"/>
    </cofactor>
</comment>
<sequence length="275" mass="31197">MVNTNNHISEELDKNLDEMEFLKANSDFLRGTIEQSLANPITGSITQDDAKLLKFHGSYMQDDRDLRDERRKQKLEPAYSFMIRVRVPGGKATPEQWIAMDDISNQYANHTIKLTTRQAFQFHGILKRNLKQSMKNINHAVLDSIAACGDVNRNTMCNPNPYQSQVHKEINDYATRISNHLLPRTNAYHEIWLDGEKVLDSSEEKEPIYGNTYLPRKFKIGIAVPPSNDIDVYSQDIGLIAIVEQDELIGFNVTIGGGMGMTHGILKHILNLDVS</sequence>
<evidence type="ECO:0000256" key="7">
    <source>
        <dbReference type="ARBA" id="ARBA00023014"/>
    </source>
</evidence>
<dbReference type="GO" id="GO:0000103">
    <property type="term" value="P:sulfate assimilation"/>
    <property type="evidence" value="ECO:0007669"/>
    <property type="project" value="TreeGrafter"/>
</dbReference>
<dbReference type="GO" id="GO:0051539">
    <property type="term" value="F:4 iron, 4 sulfur cluster binding"/>
    <property type="evidence" value="ECO:0007669"/>
    <property type="project" value="UniProtKB-KW"/>
</dbReference>
<evidence type="ECO:0000256" key="2">
    <source>
        <dbReference type="ARBA" id="ARBA00001966"/>
    </source>
</evidence>